<dbReference type="PRINTS" id="PR00033">
    <property type="entry name" value="HTHASNC"/>
</dbReference>
<dbReference type="InterPro" id="IPR019887">
    <property type="entry name" value="Tscrpt_reg_AsnC/Lrp_C"/>
</dbReference>
<dbReference type="InterPro" id="IPR000485">
    <property type="entry name" value="AsnC-type_HTH_dom"/>
</dbReference>
<dbReference type="InterPro" id="IPR019888">
    <property type="entry name" value="Tscrpt_reg_AsnC-like"/>
</dbReference>
<accession>A0A916RA96</accession>
<dbReference type="OrthoDB" id="7707281at2"/>
<sequence length="154" mass="17088">MKIQLSELDRKILRAVQDNSARSMAELGNVVGLSASACHRRLKSLEDRGLIAGYGATLDRRQLGFAMQFFIEVSLVSQSEPVLEAFENAVRAIPEILECHLMAGQSDYILRVVCRDAEAFAQLHRELVARLPGIARVHSNMSIREVKPYAGLPV</sequence>
<dbReference type="Gene3D" id="1.10.10.10">
    <property type="entry name" value="Winged helix-like DNA-binding domain superfamily/Winged helix DNA-binding domain"/>
    <property type="match status" value="1"/>
</dbReference>
<dbReference type="SUPFAM" id="SSF54909">
    <property type="entry name" value="Dimeric alpha+beta barrel"/>
    <property type="match status" value="1"/>
</dbReference>
<evidence type="ECO:0000256" key="2">
    <source>
        <dbReference type="ARBA" id="ARBA00023125"/>
    </source>
</evidence>
<name>A0A916RA96_9HYPH</name>
<dbReference type="PANTHER" id="PTHR30154:SF34">
    <property type="entry name" value="TRANSCRIPTIONAL REGULATOR AZLB"/>
    <property type="match status" value="1"/>
</dbReference>
<proteinExistence type="predicted"/>
<dbReference type="SUPFAM" id="SSF46785">
    <property type="entry name" value="Winged helix' DNA-binding domain"/>
    <property type="match status" value="1"/>
</dbReference>
<keyword evidence="3" id="KW-0804">Transcription</keyword>
<evidence type="ECO:0000256" key="1">
    <source>
        <dbReference type="ARBA" id="ARBA00023015"/>
    </source>
</evidence>
<organism evidence="5 6">
    <name type="scientific">Pelagibacterium lentulum</name>
    <dbReference type="NCBI Taxonomy" id="2029865"/>
    <lineage>
        <taxon>Bacteria</taxon>
        <taxon>Pseudomonadati</taxon>
        <taxon>Pseudomonadota</taxon>
        <taxon>Alphaproteobacteria</taxon>
        <taxon>Hyphomicrobiales</taxon>
        <taxon>Devosiaceae</taxon>
        <taxon>Pelagibacterium</taxon>
    </lineage>
</organism>
<protein>
    <submittedName>
        <fullName evidence="5">AsnC family transcriptional regulator</fullName>
    </submittedName>
</protein>
<feature type="domain" description="HTH asnC-type" evidence="4">
    <location>
        <begin position="5"/>
        <end position="66"/>
    </location>
</feature>
<dbReference type="AlphaFoldDB" id="A0A916RA96"/>
<dbReference type="InterPro" id="IPR019885">
    <property type="entry name" value="Tscrpt_reg_HTH_AsnC-type_CS"/>
</dbReference>
<dbReference type="EMBL" id="BMKB01000002">
    <property type="protein sequence ID" value="GGA46522.1"/>
    <property type="molecule type" value="Genomic_DNA"/>
</dbReference>
<keyword evidence="2" id="KW-0238">DNA-binding</keyword>
<dbReference type="GO" id="GO:0043200">
    <property type="term" value="P:response to amino acid"/>
    <property type="evidence" value="ECO:0007669"/>
    <property type="project" value="TreeGrafter"/>
</dbReference>
<comment type="caution">
    <text evidence="5">The sequence shown here is derived from an EMBL/GenBank/DDBJ whole genome shotgun (WGS) entry which is preliminary data.</text>
</comment>
<dbReference type="CDD" id="cd00090">
    <property type="entry name" value="HTH_ARSR"/>
    <property type="match status" value="1"/>
</dbReference>
<dbReference type="InterPro" id="IPR036390">
    <property type="entry name" value="WH_DNA-bd_sf"/>
</dbReference>
<gene>
    <name evidence="5" type="ORF">GCM10011499_15350</name>
</gene>
<dbReference type="Pfam" id="PF01037">
    <property type="entry name" value="AsnC_trans_reg"/>
    <property type="match status" value="1"/>
</dbReference>
<dbReference type="GO" id="GO:0043565">
    <property type="term" value="F:sequence-specific DNA binding"/>
    <property type="evidence" value="ECO:0007669"/>
    <property type="project" value="InterPro"/>
</dbReference>
<dbReference type="RefSeq" id="WP_127073964.1">
    <property type="nucleotide sequence ID" value="NZ_BMKB01000002.1"/>
</dbReference>
<evidence type="ECO:0000313" key="5">
    <source>
        <dbReference type="EMBL" id="GGA46522.1"/>
    </source>
</evidence>
<dbReference type="Proteomes" id="UP000596977">
    <property type="component" value="Unassembled WGS sequence"/>
</dbReference>
<evidence type="ECO:0000313" key="6">
    <source>
        <dbReference type="Proteomes" id="UP000596977"/>
    </source>
</evidence>
<evidence type="ECO:0000259" key="4">
    <source>
        <dbReference type="PROSITE" id="PS50956"/>
    </source>
</evidence>
<dbReference type="PANTHER" id="PTHR30154">
    <property type="entry name" value="LEUCINE-RESPONSIVE REGULATORY PROTEIN"/>
    <property type="match status" value="1"/>
</dbReference>
<reference evidence="5 6" key="1">
    <citation type="journal article" date="2014" name="Int. J. Syst. Evol. Microbiol.">
        <title>Complete genome sequence of Corynebacterium casei LMG S-19264T (=DSM 44701T), isolated from a smear-ripened cheese.</title>
        <authorList>
            <consortium name="US DOE Joint Genome Institute (JGI-PGF)"/>
            <person name="Walter F."/>
            <person name="Albersmeier A."/>
            <person name="Kalinowski J."/>
            <person name="Ruckert C."/>
        </authorList>
    </citation>
    <scope>NUCLEOTIDE SEQUENCE [LARGE SCALE GENOMIC DNA]</scope>
    <source>
        <strain evidence="5 6">CGMCC 1.15896</strain>
    </source>
</reference>
<dbReference type="PROSITE" id="PS00519">
    <property type="entry name" value="HTH_ASNC_1"/>
    <property type="match status" value="1"/>
</dbReference>
<keyword evidence="1" id="KW-0805">Transcription regulation</keyword>
<dbReference type="Gene3D" id="3.30.70.920">
    <property type="match status" value="1"/>
</dbReference>
<dbReference type="Pfam" id="PF13412">
    <property type="entry name" value="HTH_24"/>
    <property type="match status" value="1"/>
</dbReference>
<dbReference type="SMART" id="SM00344">
    <property type="entry name" value="HTH_ASNC"/>
    <property type="match status" value="1"/>
</dbReference>
<dbReference type="GO" id="GO:0006355">
    <property type="term" value="P:regulation of DNA-templated transcription"/>
    <property type="evidence" value="ECO:0007669"/>
    <property type="project" value="UniProtKB-ARBA"/>
</dbReference>
<dbReference type="PROSITE" id="PS50956">
    <property type="entry name" value="HTH_ASNC_2"/>
    <property type="match status" value="1"/>
</dbReference>
<dbReference type="InterPro" id="IPR011991">
    <property type="entry name" value="ArsR-like_HTH"/>
</dbReference>
<dbReference type="InterPro" id="IPR036388">
    <property type="entry name" value="WH-like_DNA-bd_sf"/>
</dbReference>
<dbReference type="InterPro" id="IPR011008">
    <property type="entry name" value="Dimeric_a/b-barrel"/>
</dbReference>
<dbReference type="GO" id="GO:0005829">
    <property type="term" value="C:cytosol"/>
    <property type="evidence" value="ECO:0007669"/>
    <property type="project" value="TreeGrafter"/>
</dbReference>
<evidence type="ECO:0000256" key="3">
    <source>
        <dbReference type="ARBA" id="ARBA00023163"/>
    </source>
</evidence>
<keyword evidence="6" id="KW-1185">Reference proteome</keyword>